<comment type="caution">
    <text evidence="1">The sequence shown here is derived from an EMBL/GenBank/DDBJ whole genome shotgun (WGS) entry which is preliminary data.</text>
</comment>
<accession>A0ABX1P915</accession>
<evidence type="ECO:0008006" key="3">
    <source>
        <dbReference type="Google" id="ProtNLM"/>
    </source>
</evidence>
<dbReference type="RefSeq" id="WP_169156054.1">
    <property type="nucleotide sequence ID" value="NZ_CAWPJE010000106.1"/>
</dbReference>
<keyword evidence="2" id="KW-1185">Reference proteome</keyword>
<evidence type="ECO:0000313" key="2">
    <source>
        <dbReference type="Proteomes" id="UP000718564"/>
    </source>
</evidence>
<proteinExistence type="predicted"/>
<sequence length="154" mass="17561">MNKPLNEALSIETAQRVKSKAKTQFSNAYKAALLTKGAFYVQGFLAFAGKPHKPIEHGWMELEDCIVDPTLPYLNKNAQELWYFTAQRLTVKEVKAIIEESKEDYPEDDPLPVYGDPPYEYYGNVMLGDKSYLEAYQAAEAKCRELNQKNADKN</sequence>
<gene>
    <name evidence="1" type="ORF">DP116_15520</name>
</gene>
<reference evidence="1 2" key="1">
    <citation type="submission" date="2018-06" db="EMBL/GenBank/DDBJ databases">
        <title>Comparative genomics of Brasilonema spp. strains.</title>
        <authorList>
            <person name="Alvarenga D.O."/>
            <person name="Fiore M.F."/>
            <person name="Varani A.M."/>
        </authorList>
    </citation>
    <scope>NUCLEOTIDE SEQUENCE [LARGE SCALE GENOMIC DNA]</scope>
    <source>
        <strain evidence="1 2">SPC951</strain>
    </source>
</reference>
<name>A0ABX1P915_9CYAN</name>
<protein>
    <recommendedName>
        <fullName evidence="3">DUF551 domain-containing protein</fullName>
    </recommendedName>
</protein>
<organism evidence="1 2">
    <name type="scientific">Brasilonema bromeliae SPC951</name>
    <dbReference type="NCBI Taxonomy" id="385972"/>
    <lineage>
        <taxon>Bacteria</taxon>
        <taxon>Bacillati</taxon>
        <taxon>Cyanobacteriota</taxon>
        <taxon>Cyanophyceae</taxon>
        <taxon>Nostocales</taxon>
        <taxon>Scytonemataceae</taxon>
        <taxon>Brasilonema</taxon>
        <taxon>Bromeliae group (in: Brasilonema)</taxon>
    </lineage>
</organism>
<dbReference type="Proteomes" id="UP000718564">
    <property type="component" value="Unassembled WGS sequence"/>
</dbReference>
<evidence type="ECO:0000313" key="1">
    <source>
        <dbReference type="EMBL" id="NMG20794.1"/>
    </source>
</evidence>
<dbReference type="EMBL" id="QMEB01000115">
    <property type="protein sequence ID" value="NMG20794.1"/>
    <property type="molecule type" value="Genomic_DNA"/>
</dbReference>